<dbReference type="GO" id="GO:0016740">
    <property type="term" value="F:transferase activity"/>
    <property type="evidence" value="ECO:0007669"/>
    <property type="project" value="UniProtKB-KW"/>
</dbReference>
<dbReference type="InterPro" id="IPR023606">
    <property type="entry name" value="CoA-Trfase_III_dom_1_sf"/>
</dbReference>
<dbReference type="InterPro" id="IPR003673">
    <property type="entry name" value="CoA-Trfase_fam_III"/>
</dbReference>
<organism evidence="1 2">
    <name type="scientific">Azospirillum isscasi</name>
    <dbReference type="NCBI Taxonomy" id="3053926"/>
    <lineage>
        <taxon>Bacteria</taxon>
        <taxon>Pseudomonadati</taxon>
        <taxon>Pseudomonadota</taxon>
        <taxon>Alphaproteobacteria</taxon>
        <taxon>Rhodospirillales</taxon>
        <taxon>Azospirillaceae</taxon>
        <taxon>Azospirillum</taxon>
    </lineage>
</organism>
<proteinExistence type="predicted"/>
<dbReference type="Gene3D" id="3.40.50.10540">
    <property type="entry name" value="Crotonobetainyl-coa:carnitine coa-transferase, domain 1"/>
    <property type="match status" value="1"/>
</dbReference>
<name>A0ABU0WFU9_9PROT</name>
<dbReference type="Pfam" id="PF02515">
    <property type="entry name" value="CoA_transf_3"/>
    <property type="match status" value="1"/>
</dbReference>
<sequence>MYDILKDLVVVEGASFIAGPSCALHLQQFGATVIRFDAIGGGPDHKRWPQGPSGDSLYWESLNKGKLSVAIDLARPEGRELAIRIVTAPGEGRGLFVTNYPRKGFLSHENLAVHRPDLITLRVQGWPDGRNGVDYTVNAAVGVPYMTGDDRQNGADPVNSTVPAWDLLAGAYGAFALMCAERRRRRTGEGGEIRVALSDIAIGSLAHLGQVAEVLQGGDRGRFGNALYGAFGRNFAAKDGRQVMIVAITPKQWRGLVDALGVAADVAALEDRLDVSFAVDEGQRFIHREALGALFALGCARLDYDDLAALLERGGVCWEPYRTLREAVAEDPRLVRDNAIFAEIRQVSGAVAPVPGALARFEGLTRQPPKPAARLGADTERVLAEHLGLGSGEIGRLVDQGLVAVA</sequence>
<dbReference type="SUPFAM" id="SSF89796">
    <property type="entry name" value="CoA-transferase family III (CaiB/BaiF)"/>
    <property type="match status" value="1"/>
</dbReference>
<protein>
    <submittedName>
        <fullName evidence="1">CoA transferase</fullName>
    </submittedName>
</protein>
<dbReference type="Proteomes" id="UP001227317">
    <property type="component" value="Unassembled WGS sequence"/>
</dbReference>
<accession>A0ABU0WFU9</accession>
<keyword evidence="1" id="KW-0808">Transferase</keyword>
<evidence type="ECO:0000313" key="1">
    <source>
        <dbReference type="EMBL" id="MDQ2103016.1"/>
    </source>
</evidence>
<dbReference type="InterPro" id="IPR050509">
    <property type="entry name" value="CoA-transferase_III"/>
</dbReference>
<gene>
    <name evidence="1" type="ORF">QSG27_09955</name>
</gene>
<dbReference type="PANTHER" id="PTHR48228">
    <property type="entry name" value="SUCCINYL-COA--D-CITRAMALATE COA-TRANSFERASE"/>
    <property type="match status" value="1"/>
</dbReference>
<dbReference type="Gene3D" id="3.30.1540.10">
    <property type="entry name" value="formyl-coa transferase, domain 3"/>
    <property type="match status" value="1"/>
</dbReference>
<dbReference type="PANTHER" id="PTHR48228:SF5">
    <property type="entry name" value="ALPHA-METHYLACYL-COA RACEMASE"/>
    <property type="match status" value="1"/>
</dbReference>
<dbReference type="RefSeq" id="WP_306705642.1">
    <property type="nucleotide sequence ID" value="NZ_JAUJFI010000036.1"/>
</dbReference>
<comment type="caution">
    <text evidence="1">The sequence shown here is derived from an EMBL/GenBank/DDBJ whole genome shotgun (WGS) entry which is preliminary data.</text>
</comment>
<evidence type="ECO:0000313" key="2">
    <source>
        <dbReference type="Proteomes" id="UP001227317"/>
    </source>
</evidence>
<dbReference type="EMBL" id="JAUJFI010000036">
    <property type="protein sequence ID" value="MDQ2103016.1"/>
    <property type="molecule type" value="Genomic_DNA"/>
</dbReference>
<keyword evidence="2" id="KW-1185">Reference proteome</keyword>
<dbReference type="InterPro" id="IPR044855">
    <property type="entry name" value="CoA-Trfase_III_dom3_sf"/>
</dbReference>
<reference evidence="1 2" key="1">
    <citation type="submission" date="2023-06" db="EMBL/GenBank/DDBJ databases">
        <title>Azospirillum isscasensis sp.nov, a bacterium isolated from rhizosphere soil of rice.</title>
        <authorList>
            <person name="Wang H."/>
        </authorList>
    </citation>
    <scope>NUCLEOTIDE SEQUENCE [LARGE SCALE GENOMIC DNA]</scope>
    <source>
        <strain evidence="1 2">C340-1</strain>
    </source>
</reference>